<keyword evidence="3" id="KW-0732">Signal</keyword>
<evidence type="ECO:0000256" key="5">
    <source>
        <dbReference type="ARBA" id="ARBA00023136"/>
    </source>
</evidence>
<reference evidence="9" key="1">
    <citation type="submission" date="2012-12" db="EMBL/GenBank/DDBJ databases">
        <authorList>
            <person name="Hellsten U."/>
            <person name="Grimwood J."/>
            <person name="Chapman J.A."/>
            <person name="Shapiro H."/>
            <person name="Aerts A."/>
            <person name="Otillar R.P."/>
            <person name="Terry A.Y."/>
            <person name="Boore J.L."/>
            <person name="Simakov O."/>
            <person name="Marletaz F."/>
            <person name="Cho S.-J."/>
            <person name="Edsinger-Gonzales E."/>
            <person name="Havlak P."/>
            <person name="Kuo D.-H."/>
            <person name="Larsson T."/>
            <person name="Lv J."/>
            <person name="Arendt D."/>
            <person name="Savage R."/>
            <person name="Osoegawa K."/>
            <person name="de Jong P."/>
            <person name="Lindberg D.R."/>
            <person name="Seaver E.C."/>
            <person name="Weisblat D.A."/>
            <person name="Putnam N.H."/>
            <person name="Grigoriev I.V."/>
            <person name="Rokhsar D.S."/>
        </authorList>
    </citation>
    <scope>NUCLEOTIDE SEQUENCE</scope>
    <source>
        <strain evidence="9">I ESC-2004</strain>
    </source>
</reference>
<reference evidence="8" key="3">
    <citation type="submission" date="2015-06" db="UniProtKB">
        <authorList>
            <consortium name="EnsemblMetazoa"/>
        </authorList>
    </citation>
    <scope>IDENTIFICATION</scope>
</reference>
<keyword evidence="9" id="KW-1185">Reference proteome</keyword>
<reference evidence="7 9" key="2">
    <citation type="journal article" date="2013" name="Nature">
        <title>Insights into bilaterian evolution from three spiralian genomes.</title>
        <authorList>
            <person name="Simakov O."/>
            <person name="Marletaz F."/>
            <person name="Cho S.J."/>
            <person name="Edsinger-Gonzales E."/>
            <person name="Havlak P."/>
            <person name="Hellsten U."/>
            <person name="Kuo D.H."/>
            <person name="Larsson T."/>
            <person name="Lv J."/>
            <person name="Arendt D."/>
            <person name="Savage R."/>
            <person name="Osoegawa K."/>
            <person name="de Jong P."/>
            <person name="Grimwood J."/>
            <person name="Chapman J.A."/>
            <person name="Shapiro H."/>
            <person name="Aerts A."/>
            <person name="Otillar R.P."/>
            <person name="Terry A.Y."/>
            <person name="Boore J.L."/>
            <person name="Grigoriev I.V."/>
            <person name="Lindberg D.R."/>
            <person name="Seaver E.C."/>
            <person name="Weisblat D.A."/>
            <person name="Putnam N.H."/>
            <person name="Rokhsar D.S."/>
        </authorList>
    </citation>
    <scope>NUCLEOTIDE SEQUENCE</scope>
    <source>
        <strain evidence="7 9">I ESC-2004</strain>
    </source>
</reference>
<keyword evidence="4" id="KW-1133">Transmembrane helix</keyword>
<dbReference type="STRING" id="283909.R7UQ67"/>
<evidence type="ECO:0000256" key="4">
    <source>
        <dbReference type="ARBA" id="ARBA00022989"/>
    </source>
</evidence>
<dbReference type="EMBL" id="AMQN01006654">
    <property type="status" value="NOT_ANNOTATED_CDS"/>
    <property type="molecule type" value="Genomic_DNA"/>
</dbReference>
<dbReference type="SMART" id="SM00255">
    <property type="entry name" value="TIR"/>
    <property type="match status" value="1"/>
</dbReference>
<dbReference type="AlphaFoldDB" id="R7UQ67"/>
<dbReference type="PROSITE" id="PS50104">
    <property type="entry name" value="TIR"/>
    <property type="match status" value="1"/>
</dbReference>
<dbReference type="OMA" id="LIMYKDI"/>
<name>R7UQ67_CAPTE</name>
<evidence type="ECO:0000313" key="7">
    <source>
        <dbReference type="EMBL" id="ELU08669.1"/>
    </source>
</evidence>
<keyword evidence="2" id="KW-0812">Transmembrane</keyword>
<dbReference type="HOGENOM" id="CLU_053932_3_0_1"/>
<dbReference type="Proteomes" id="UP000014760">
    <property type="component" value="Unassembled WGS sequence"/>
</dbReference>
<dbReference type="PANTHER" id="PTHR24365">
    <property type="entry name" value="TOLL-LIKE RECEPTOR"/>
    <property type="match status" value="1"/>
</dbReference>
<evidence type="ECO:0000313" key="8">
    <source>
        <dbReference type="EnsemblMetazoa" id="CapteP141255"/>
    </source>
</evidence>
<keyword evidence="5" id="KW-0472">Membrane</keyword>
<dbReference type="EnsemblMetazoa" id="CapteT141255">
    <property type="protein sequence ID" value="CapteP141255"/>
    <property type="gene ID" value="CapteG141255"/>
</dbReference>
<evidence type="ECO:0000259" key="6">
    <source>
        <dbReference type="PROSITE" id="PS50104"/>
    </source>
</evidence>
<evidence type="ECO:0000313" key="9">
    <source>
        <dbReference type="Proteomes" id="UP000014760"/>
    </source>
</evidence>
<dbReference type="GO" id="GO:0038023">
    <property type="term" value="F:signaling receptor activity"/>
    <property type="evidence" value="ECO:0007669"/>
    <property type="project" value="TreeGrafter"/>
</dbReference>
<evidence type="ECO:0000256" key="3">
    <source>
        <dbReference type="ARBA" id="ARBA00022729"/>
    </source>
</evidence>
<feature type="domain" description="TIR" evidence="6">
    <location>
        <begin position="27"/>
        <end position="167"/>
    </location>
</feature>
<dbReference type="SUPFAM" id="SSF52200">
    <property type="entry name" value="Toll/Interleukin receptor TIR domain"/>
    <property type="match status" value="1"/>
</dbReference>
<comment type="subcellular location">
    <subcellularLocation>
        <location evidence="1">Membrane</location>
    </subcellularLocation>
</comment>
<dbReference type="Gene3D" id="3.40.50.10140">
    <property type="entry name" value="Toll/interleukin-1 receptor homology (TIR) domain"/>
    <property type="match status" value="1"/>
</dbReference>
<dbReference type="GO" id="GO:0005886">
    <property type="term" value="C:plasma membrane"/>
    <property type="evidence" value="ECO:0007669"/>
    <property type="project" value="TreeGrafter"/>
</dbReference>
<evidence type="ECO:0000256" key="1">
    <source>
        <dbReference type="ARBA" id="ARBA00004370"/>
    </source>
</evidence>
<gene>
    <name evidence="7" type="ORF">CAPTEDRAFT_141255</name>
</gene>
<proteinExistence type="predicted"/>
<feature type="non-terminal residue" evidence="7">
    <location>
        <position position="1"/>
    </location>
</feature>
<evidence type="ECO:0000256" key="2">
    <source>
        <dbReference type="ARBA" id="ARBA00022692"/>
    </source>
</evidence>
<dbReference type="OrthoDB" id="6071240at2759"/>
<protein>
    <recommendedName>
        <fullName evidence="6">TIR domain-containing protein</fullName>
    </recommendedName>
</protein>
<dbReference type="InterPro" id="IPR035897">
    <property type="entry name" value="Toll_tir_struct_dom_sf"/>
</dbReference>
<sequence>YRQRYRIMNWWYALKKMMDSQQDDYPYKFDAFVAHDYDDFDWITQHLIPQLEVKHGLRLCIGERDFLPGGILEEVIVENIQNSRKTLLLLTPKFIQSNWCDFELAMSRNKLFATGKDVVIAVILKPLPIGSINGKVYNVLKTRLYLEWKPRDVYAQKLFWKKLVDTLRNGKATATASDDSSQNTEESEE</sequence>
<dbReference type="GO" id="GO:0007165">
    <property type="term" value="P:signal transduction"/>
    <property type="evidence" value="ECO:0007669"/>
    <property type="project" value="InterPro"/>
</dbReference>
<accession>R7UQ67</accession>
<organism evidence="7">
    <name type="scientific">Capitella teleta</name>
    <name type="common">Polychaete worm</name>
    <dbReference type="NCBI Taxonomy" id="283909"/>
    <lineage>
        <taxon>Eukaryota</taxon>
        <taxon>Metazoa</taxon>
        <taxon>Spiralia</taxon>
        <taxon>Lophotrochozoa</taxon>
        <taxon>Annelida</taxon>
        <taxon>Polychaeta</taxon>
        <taxon>Sedentaria</taxon>
        <taxon>Scolecida</taxon>
        <taxon>Capitellidae</taxon>
        <taxon>Capitella</taxon>
    </lineage>
</organism>
<dbReference type="Pfam" id="PF01582">
    <property type="entry name" value="TIR"/>
    <property type="match status" value="1"/>
</dbReference>
<dbReference type="InterPro" id="IPR000157">
    <property type="entry name" value="TIR_dom"/>
</dbReference>
<dbReference type="PRINTS" id="PR01537">
    <property type="entry name" value="INTRLKN1R1F"/>
</dbReference>
<dbReference type="EMBL" id="KB298871">
    <property type="protein sequence ID" value="ELU08669.1"/>
    <property type="molecule type" value="Genomic_DNA"/>
</dbReference>
<dbReference type="PANTHER" id="PTHR24365:SF530">
    <property type="entry name" value="MSTPROX-RELATED"/>
    <property type="match status" value="1"/>
</dbReference>